<dbReference type="AlphaFoldDB" id="A0A318US63"/>
<sequence length="54" mass="5989">MCGMTNLMLATSETEEEMNTFIQSCIRTGFEQVITVSPIGLSTGYGDNSFFTKR</sequence>
<evidence type="ECO:0000313" key="2">
    <source>
        <dbReference type="Proteomes" id="UP000247551"/>
    </source>
</evidence>
<name>A0A318US63_9GAMM</name>
<keyword evidence="2" id="KW-1185">Reference proteome</keyword>
<evidence type="ECO:0000313" key="1">
    <source>
        <dbReference type="EMBL" id="PYF78601.1"/>
    </source>
</evidence>
<comment type="caution">
    <text evidence="1">The sequence shown here is derived from an EMBL/GenBank/DDBJ whole genome shotgun (WGS) entry which is preliminary data.</text>
</comment>
<gene>
    <name evidence="1" type="ORF">DFP75_11120</name>
</gene>
<proteinExistence type="predicted"/>
<dbReference type="EMBL" id="QKLW01000011">
    <property type="protein sequence ID" value="PYF78601.1"/>
    <property type="molecule type" value="Genomic_DNA"/>
</dbReference>
<dbReference type="Proteomes" id="UP000247551">
    <property type="component" value="Unassembled WGS sequence"/>
</dbReference>
<organism evidence="1 2">
    <name type="scientific">Marinomonas alcarazii</name>
    <dbReference type="NCBI Taxonomy" id="491949"/>
    <lineage>
        <taxon>Bacteria</taxon>
        <taxon>Pseudomonadati</taxon>
        <taxon>Pseudomonadota</taxon>
        <taxon>Gammaproteobacteria</taxon>
        <taxon>Oceanospirillales</taxon>
        <taxon>Oceanospirillaceae</taxon>
        <taxon>Marinomonas</taxon>
    </lineage>
</organism>
<accession>A0A318US63</accession>
<protein>
    <submittedName>
        <fullName evidence="1">Uncharacterized protein</fullName>
    </submittedName>
</protein>
<reference evidence="1 2" key="1">
    <citation type="submission" date="2018-06" db="EMBL/GenBank/DDBJ databases">
        <title>Genomic Encyclopedia of Type Strains, Phase III (KMG-III): the genomes of soil and plant-associated and newly described type strains.</title>
        <authorList>
            <person name="Whitman W."/>
        </authorList>
    </citation>
    <scope>NUCLEOTIDE SEQUENCE [LARGE SCALE GENOMIC DNA]</scope>
    <source>
        <strain evidence="1 2">CECT 7730</strain>
    </source>
</reference>